<dbReference type="EMBL" id="CP067420">
    <property type="protein sequence ID" value="QQP90574.1"/>
    <property type="molecule type" value="Genomic_DNA"/>
</dbReference>
<dbReference type="RefSeq" id="WP_201077757.1">
    <property type="nucleotide sequence ID" value="NZ_CP067420.1"/>
</dbReference>
<dbReference type="Proteomes" id="UP000595197">
    <property type="component" value="Chromosome"/>
</dbReference>
<keyword evidence="1" id="KW-0472">Membrane</keyword>
<feature type="transmembrane region" description="Helical" evidence="1">
    <location>
        <begin position="12"/>
        <end position="33"/>
    </location>
</feature>
<name>A0ABX7B8W0_9PROT</name>
<accession>A0ABX7B8W0</accession>
<feature type="transmembrane region" description="Helical" evidence="1">
    <location>
        <begin position="123"/>
        <end position="144"/>
    </location>
</feature>
<sequence>MTTGRGLRLGEAVLGGAVLALGLFIGIETWMLGGVGGSAPVGPRLFPFLIAAGLLAIGATLLREALAGRIAHERGIELDWRAVALVSAGLIVEMLLIEYAGWIVAATLLFVLVARAFLSRRILVDAALGLGLAVLAFVVFNYGLDLGLPGGLPGEAIEDFLAPAEPAAE</sequence>
<gene>
    <name evidence="3" type="ORF">IGS68_04840</name>
</gene>
<keyword evidence="1" id="KW-0812">Transmembrane</keyword>
<feature type="domain" description="DUF1468" evidence="2">
    <location>
        <begin position="14"/>
        <end position="149"/>
    </location>
</feature>
<evidence type="ECO:0000313" key="4">
    <source>
        <dbReference type="Proteomes" id="UP000595197"/>
    </source>
</evidence>
<keyword evidence="1" id="KW-1133">Transmembrane helix</keyword>
<feature type="transmembrane region" description="Helical" evidence="1">
    <location>
        <begin position="102"/>
        <end position="118"/>
    </location>
</feature>
<feature type="transmembrane region" description="Helical" evidence="1">
    <location>
        <begin position="78"/>
        <end position="96"/>
    </location>
</feature>
<evidence type="ECO:0000256" key="1">
    <source>
        <dbReference type="SAM" id="Phobius"/>
    </source>
</evidence>
<feature type="transmembrane region" description="Helical" evidence="1">
    <location>
        <begin position="45"/>
        <end position="66"/>
    </location>
</feature>
<reference evidence="3" key="1">
    <citation type="submission" date="2021-02" db="EMBL/GenBank/DDBJ databases">
        <title>Skermanella TT6 skin isolate.</title>
        <authorList>
            <person name="Lee K."/>
            <person name="Ganzorig M."/>
        </authorList>
    </citation>
    <scope>NUCLEOTIDE SEQUENCE</scope>
    <source>
        <strain evidence="3">TT6</strain>
    </source>
</reference>
<proteinExistence type="predicted"/>
<dbReference type="Pfam" id="PF07331">
    <property type="entry name" value="TctB"/>
    <property type="match status" value="1"/>
</dbReference>
<evidence type="ECO:0000259" key="2">
    <source>
        <dbReference type="Pfam" id="PF07331"/>
    </source>
</evidence>
<keyword evidence="4" id="KW-1185">Reference proteome</keyword>
<dbReference type="InterPro" id="IPR009936">
    <property type="entry name" value="DUF1468"/>
</dbReference>
<protein>
    <submittedName>
        <fullName evidence="3">Tripartite tricarboxylate transporter TctB family protein</fullName>
    </submittedName>
</protein>
<organism evidence="3 4">
    <name type="scientific">Skermanella cutis</name>
    <dbReference type="NCBI Taxonomy" id="2775420"/>
    <lineage>
        <taxon>Bacteria</taxon>
        <taxon>Pseudomonadati</taxon>
        <taxon>Pseudomonadota</taxon>
        <taxon>Alphaproteobacteria</taxon>
        <taxon>Rhodospirillales</taxon>
        <taxon>Azospirillaceae</taxon>
        <taxon>Skermanella</taxon>
    </lineage>
</organism>
<evidence type="ECO:0000313" key="3">
    <source>
        <dbReference type="EMBL" id="QQP90574.1"/>
    </source>
</evidence>